<dbReference type="Proteomes" id="UP000595663">
    <property type="component" value="Chromosome"/>
</dbReference>
<dbReference type="RefSeq" id="WP_019621431.1">
    <property type="nucleotide sequence ID" value="NZ_AP014545.1"/>
</dbReference>
<evidence type="ECO:0000313" key="2">
    <source>
        <dbReference type="Proteomes" id="UP000595663"/>
    </source>
</evidence>
<keyword evidence="2" id="KW-1185">Reference proteome</keyword>
<dbReference type="KEGG" id="ajp:AMJAP_1238"/>
<name>A0A7R6P274_9GAMM</name>
<organism evidence="1 2">
    <name type="scientific">Amphritea japonica ATCC BAA-1530</name>
    <dbReference type="NCBI Taxonomy" id="1278309"/>
    <lineage>
        <taxon>Bacteria</taxon>
        <taxon>Pseudomonadati</taxon>
        <taxon>Pseudomonadota</taxon>
        <taxon>Gammaproteobacteria</taxon>
        <taxon>Oceanospirillales</taxon>
        <taxon>Oceanospirillaceae</taxon>
        <taxon>Amphritea</taxon>
    </lineage>
</organism>
<gene>
    <name evidence="1" type="ORF">AMJAP_1238</name>
</gene>
<evidence type="ECO:0000313" key="1">
    <source>
        <dbReference type="EMBL" id="BBB25833.1"/>
    </source>
</evidence>
<protein>
    <submittedName>
        <fullName evidence="1">Uncharacterized protein</fullName>
    </submittedName>
</protein>
<sequence length="78" mass="8841">MKNMVFTGVECDDRRIAGELQAMGYCESHTEESKSTFSKLLEAVGNFVTWMRWKGEVGVYGCRVAADHARFMESRVEA</sequence>
<dbReference type="EMBL" id="AP014545">
    <property type="protein sequence ID" value="BBB25833.1"/>
    <property type="molecule type" value="Genomic_DNA"/>
</dbReference>
<dbReference type="AlphaFoldDB" id="A0A7R6P274"/>
<reference evidence="1 2" key="1">
    <citation type="journal article" date="2008" name="Int. J. Syst. Evol. Microbiol.">
        <title>Amphritea japonica sp. nov. and Amphritea balenae sp. nov., isolated from the sediment adjacent to sperm whale carcasses off Kagoshima, Japan.</title>
        <authorList>
            <person name="Miyazaki M."/>
            <person name="Nogi Y."/>
            <person name="Fujiwara Y."/>
            <person name="Kawato M."/>
            <person name="Nagahama T."/>
            <person name="Kubokawa K."/>
            <person name="Horikoshi K."/>
        </authorList>
    </citation>
    <scope>NUCLEOTIDE SEQUENCE [LARGE SCALE GENOMIC DNA]</scope>
    <source>
        <strain evidence="1 2">ATCC BAA-1530</strain>
    </source>
</reference>
<accession>A0A7R6P274</accession>
<proteinExistence type="predicted"/>